<accession>A0A068UB73</accession>
<keyword evidence="2" id="KW-0677">Repeat</keyword>
<dbReference type="FunFam" id="3.30.430.20:FF:000002">
    <property type="entry name" value="Cysteine-rich receptor-like protein kinase 10"/>
    <property type="match status" value="1"/>
</dbReference>
<dbReference type="Gramene" id="CDP04898">
    <property type="protein sequence ID" value="CDP04898"/>
    <property type="gene ID" value="GSCOC_T00019758001"/>
</dbReference>
<dbReference type="Gene3D" id="3.30.430.20">
    <property type="entry name" value="Gnk2 domain, C-X8-C-X2-C motif"/>
    <property type="match status" value="2"/>
</dbReference>
<dbReference type="FunCoup" id="A0A068UB73">
    <property type="interactions" value="139"/>
</dbReference>
<keyword evidence="4" id="KW-1133">Transmembrane helix</keyword>
<feature type="compositionally biased region" description="Pro residues" evidence="3">
    <location>
        <begin position="263"/>
        <end position="272"/>
    </location>
</feature>
<feature type="domain" description="Gnk2-homologous" evidence="6">
    <location>
        <begin position="139"/>
        <end position="246"/>
    </location>
</feature>
<keyword evidence="8" id="KW-1185">Reference proteome</keyword>
<dbReference type="FunFam" id="3.30.430.20:FF:000003">
    <property type="entry name" value="Cysteine-rich RLK (RECEPTOR-like protein kinase) 10"/>
    <property type="match status" value="1"/>
</dbReference>
<reference evidence="8" key="1">
    <citation type="journal article" date="2014" name="Science">
        <title>The coffee genome provides insight into the convergent evolution of caffeine biosynthesis.</title>
        <authorList>
            <person name="Denoeud F."/>
            <person name="Carretero-Paulet L."/>
            <person name="Dereeper A."/>
            <person name="Droc G."/>
            <person name="Guyot R."/>
            <person name="Pietrella M."/>
            <person name="Zheng C."/>
            <person name="Alberti A."/>
            <person name="Anthony F."/>
            <person name="Aprea G."/>
            <person name="Aury J.M."/>
            <person name="Bento P."/>
            <person name="Bernard M."/>
            <person name="Bocs S."/>
            <person name="Campa C."/>
            <person name="Cenci A."/>
            <person name="Combes M.C."/>
            <person name="Crouzillat D."/>
            <person name="Da Silva C."/>
            <person name="Daddiego L."/>
            <person name="De Bellis F."/>
            <person name="Dussert S."/>
            <person name="Garsmeur O."/>
            <person name="Gayraud T."/>
            <person name="Guignon V."/>
            <person name="Jahn K."/>
            <person name="Jamilloux V."/>
            <person name="Joet T."/>
            <person name="Labadie K."/>
            <person name="Lan T."/>
            <person name="Leclercq J."/>
            <person name="Lepelley M."/>
            <person name="Leroy T."/>
            <person name="Li L.T."/>
            <person name="Librado P."/>
            <person name="Lopez L."/>
            <person name="Munoz A."/>
            <person name="Noel B."/>
            <person name="Pallavicini A."/>
            <person name="Perrotta G."/>
            <person name="Poncet V."/>
            <person name="Pot D."/>
            <person name="Priyono X."/>
            <person name="Rigoreau M."/>
            <person name="Rouard M."/>
            <person name="Rozas J."/>
            <person name="Tranchant-Dubreuil C."/>
            <person name="VanBuren R."/>
            <person name="Zhang Q."/>
            <person name="Andrade A.C."/>
            <person name="Argout X."/>
            <person name="Bertrand B."/>
            <person name="de Kochko A."/>
            <person name="Graziosi G."/>
            <person name="Henry R.J."/>
            <person name="Jayarama X."/>
            <person name="Ming R."/>
            <person name="Nagai C."/>
            <person name="Rounsley S."/>
            <person name="Sankoff D."/>
            <person name="Giuliano G."/>
            <person name="Albert V.A."/>
            <person name="Wincker P."/>
            <person name="Lashermes P."/>
        </authorList>
    </citation>
    <scope>NUCLEOTIDE SEQUENCE [LARGE SCALE GENOMIC DNA]</scope>
    <source>
        <strain evidence="8">cv. DH200-94</strain>
    </source>
</reference>
<dbReference type="InterPro" id="IPR038408">
    <property type="entry name" value="GNK2_sf"/>
</dbReference>
<dbReference type="PANTHER" id="PTHR32099">
    <property type="entry name" value="CYSTEINE-RICH REPEAT SECRETORY PROTEIN"/>
    <property type="match status" value="1"/>
</dbReference>
<dbReference type="InParanoid" id="A0A068UB73"/>
<evidence type="ECO:0000313" key="8">
    <source>
        <dbReference type="Proteomes" id="UP000295252"/>
    </source>
</evidence>
<dbReference type="InterPro" id="IPR002902">
    <property type="entry name" value="GNK2"/>
</dbReference>
<evidence type="ECO:0000256" key="3">
    <source>
        <dbReference type="SAM" id="MobiDB-lite"/>
    </source>
</evidence>
<proteinExistence type="predicted"/>
<feature type="chain" id="PRO_5001654725" description="Gnk2-homologous domain-containing protein" evidence="5">
    <location>
        <begin position="27"/>
        <end position="326"/>
    </location>
</feature>
<dbReference type="STRING" id="49390.A0A068UB73"/>
<dbReference type="AlphaFoldDB" id="A0A068UB73"/>
<name>A0A068UB73_COFCA</name>
<dbReference type="OMA" id="NATACHQ"/>
<feature type="signal peptide" evidence="5">
    <location>
        <begin position="1"/>
        <end position="26"/>
    </location>
</feature>
<dbReference type="Proteomes" id="UP000295252">
    <property type="component" value="Chromosome III"/>
</dbReference>
<dbReference type="PANTHER" id="PTHR32099:SF42">
    <property type="entry name" value="CYSTEINE-RICH RECEPTOR-LIKE PROTEIN KINASE 9-RELATED"/>
    <property type="match status" value="1"/>
</dbReference>
<keyword evidence="4" id="KW-0472">Membrane</keyword>
<evidence type="ECO:0000256" key="4">
    <source>
        <dbReference type="SAM" id="Phobius"/>
    </source>
</evidence>
<evidence type="ECO:0000256" key="5">
    <source>
        <dbReference type="SAM" id="SignalP"/>
    </source>
</evidence>
<dbReference type="PhylomeDB" id="A0A068UB73"/>
<organism evidence="7 8">
    <name type="scientific">Coffea canephora</name>
    <name type="common">Robusta coffee</name>
    <dbReference type="NCBI Taxonomy" id="49390"/>
    <lineage>
        <taxon>Eukaryota</taxon>
        <taxon>Viridiplantae</taxon>
        <taxon>Streptophyta</taxon>
        <taxon>Embryophyta</taxon>
        <taxon>Tracheophyta</taxon>
        <taxon>Spermatophyta</taxon>
        <taxon>Magnoliopsida</taxon>
        <taxon>eudicotyledons</taxon>
        <taxon>Gunneridae</taxon>
        <taxon>Pentapetalae</taxon>
        <taxon>asterids</taxon>
        <taxon>lamiids</taxon>
        <taxon>Gentianales</taxon>
        <taxon>Rubiaceae</taxon>
        <taxon>Ixoroideae</taxon>
        <taxon>Gardenieae complex</taxon>
        <taxon>Bertiereae - Coffeeae clade</taxon>
        <taxon>Coffeeae</taxon>
        <taxon>Coffea</taxon>
    </lineage>
</organism>
<feature type="region of interest" description="Disordered" evidence="3">
    <location>
        <begin position="255"/>
        <end position="281"/>
    </location>
</feature>
<feature type="domain" description="Gnk2-homologous" evidence="6">
    <location>
        <begin position="27"/>
        <end position="133"/>
    </location>
</feature>
<evidence type="ECO:0000256" key="2">
    <source>
        <dbReference type="ARBA" id="ARBA00022737"/>
    </source>
</evidence>
<keyword evidence="4" id="KW-0812">Transmembrane</keyword>
<evidence type="ECO:0000259" key="6">
    <source>
        <dbReference type="PROSITE" id="PS51473"/>
    </source>
</evidence>
<dbReference type="CDD" id="cd23509">
    <property type="entry name" value="Gnk2-like"/>
    <property type="match status" value="2"/>
</dbReference>
<gene>
    <name evidence="7" type="ORF">GSCOC_T00019758001</name>
</gene>
<dbReference type="PROSITE" id="PS51473">
    <property type="entry name" value="GNK2"/>
    <property type="match status" value="2"/>
</dbReference>
<keyword evidence="1 5" id="KW-0732">Signal</keyword>
<evidence type="ECO:0000313" key="7">
    <source>
        <dbReference type="EMBL" id="CDP04898.1"/>
    </source>
</evidence>
<dbReference type="OrthoDB" id="688481at2759"/>
<feature type="transmembrane region" description="Helical" evidence="4">
    <location>
        <begin position="288"/>
        <end position="309"/>
    </location>
</feature>
<protein>
    <recommendedName>
        <fullName evidence="6">Gnk2-homologous domain-containing protein</fullName>
    </recommendedName>
</protein>
<dbReference type="Pfam" id="PF01657">
    <property type="entry name" value="Stress-antifung"/>
    <property type="match status" value="2"/>
</dbReference>
<sequence length="326" mass="35959">MIYRSVLFSCLLLICLISFNTRLIYADYWCVNTTYNPNSTAGRMYTDNLNFLLSTLSSNASLASRNGFYNFTAGHDPSNMVYGLFDCRGDVNPDACGRCVANARGDILKTCWNQTTAFMSYDDCLLRYSNESMFSRADQSVTFAAWNTQNATDPDKFNQVLSDMMNDIASQAANDRSGKKFAVKEADYSTFQRLYALGQCTPDLSSLDCENCLSNAISQIPTFCNNRRGCRITFFSCNIRYELYKFYNSVSPAPEPASSSSSSPPPSPPPPSNSTSSEEGGGISTQTIVAIVVPISLAIVLLVVGFCIARRPRKPYFAIIETSGKL</sequence>
<dbReference type="EMBL" id="HG739098">
    <property type="protein sequence ID" value="CDP04898.1"/>
    <property type="molecule type" value="Genomic_DNA"/>
</dbReference>
<evidence type="ECO:0000256" key="1">
    <source>
        <dbReference type="ARBA" id="ARBA00022729"/>
    </source>
</evidence>